<keyword evidence="8" id="KW-0472">Membrane</keyword>
<comment type="subcellular location">
    <subcellularLocation>
        <location evidence="1">Cell envelope</location>
    </subcellularLocation>
    <subcellularLocation>
        <location evidence="2">Membrane</location>
    </subcellularLocation>
</comment>
<comment type="caution">
    <text evidence="12">The sequence shown here is derived from an EMBL/GenBank/DDBJ whole genome shotgun (WGS) entry which is preliminary data.</text>
</comment>
<evidence type="ECO:0000256" key="9">
    <source>
        <dbReference type="ARBA" id="ARBA00038043"/>
    </source>
</evidence>
<dbReference type="PANTHER" id="PTHR48059">
    <property type="entry name" value="POLYGALACTURONASE INHIBITOR 1"/>
    <property type="match status" value="1"/>
</dbReference>
<evidence type="ECO:0000256" key="5">
    <source>
        <dbReference type="ARBA" id="ARBA00022729"/>
    </source>
</evidence>
<evidence type="ECO:0000259" key="11">
    <source>
        <dbReference type="Pfam" id="PF08263"/>
    </source>
</evidence>
<sequence length="330" mass="37269">MNIKYSSLYPILCFFLIFLCLPHSSVSERCNKNDKRVLLQIKKALNNPYVIISWNPEGDCCEWSLVKCDEKTNRVITLYIEDDNNLTGQIPPQVADLPYLETLWFRKLPKLTGSIPTAISSLANLKSVRISWTNVTGPVPVFFAQLKNLTYLDLSFNKLTGSIPPQLSTLPNLEALFLDRNQLTGGIPDSFGKFPASPDIYLSHNQLTGLVPKTFAGSNPFRIDLSRNKLQGDISFFFGSKKRLEIADFSRNKFSFDFSKVKQFPPNLIYLDLNHNQITGSLPGALTKIRLQTFNVSYNRLCGKIPTGANLNIFDYFHNRCLCGTPLPKC</sequence>
<keyword evidence="13" id="KW-1185">Reference proteome</keyword>
<evidence type="ECO:0000256" key="8">
    <source>
        <dbReference type="ARBA" id="ARBA00023136"/>
    </source>
</evidence>
<keyword evidence="4" id="KW-0812">Transmembrane</keyword>
<dbReference type="GO" id="GO:0051707">
    <property type="term" value="P:response to other organism"/>
    <property type="evidence" value="ECO:0007669"/>
    <property type="project" value="UniProtKB-ARBA"/>
</dbReference>
<evidence type="ECO:0000313" key="12">
    <source>
        <dbReference type="EMBL" id="KAK1397719.1"/>
    </source>
</evidence>
<dbReference type="InterPro" id="IPR032675">
    <property type="entry name" value="LRR_dom_sf"/>
</dbReference>
<dbReference type="EMBL" id="JAUIZM010000002">
    <property type="protein sequence ID" value="KAK1397719.1"/>
    <property type="molecule type" value="Genomic_DNA"/>
</dbReference>
<dbReference type="InterPro" id="IPR001611">
    <property type="entry name" value="Leu-rich_rpt"/>
</dbReference>
<reference evidence="12" key="2">
    <citation type="submission" date="2023-05" db="EMBL/GenBank/DDBJ databases">
        <authorList>
            <person name="Schelkunov M.I."/>
        </authorList>
    </citation>
    <scope>NUCLEOTIDE SEQUENCE</scope>
    <source>
        <strain evidence="12">Hsosn_3</strain>
        <tissue evidence="12">Leaf</tissue>
    </source>
</reference>
<dbReference type="FunFam" id="3.80.10.10:FF:000400">
    <property type="entry name" value="Nuclear pore complex protein NUP107"/>
    <property type="match status" value="1"/>
</dbReference>
<dbReference type="PANTHER" id="PTHR48059:SF4">
    <property type="entry name" value="POLYGALACTURONASE INHIBITOR 1-RELATED"/>
    <property type="match status" value="1"/>
</dbReference>
<dbReference type="GO" id="GO:0016020">
    <property type="term" value="C:membrane"/>
    <property type="evidence" value="ECO:0007669"/>
    <property type="project" value="UniProtKB-SubCell"/>
</dbReference>
<keyword evidence="5 10" id="KW-0732">Signal</keyword>
<evidence type="ECO:0000256" key="2">
    <source>
        <dbReference type="ARBA" id="ARBA00004370"/>
    </source>
</evidence>
<dbReference type="InterPro" id="IPR013210">
    <property type="entry name" value="LRR_N_plant-typ"/>
</dbReference>
<evidence type="ECO:0000313" key="13">
    <source>
        <dbReference type="Proteomes" id="UP001237642"/>
    </source>
</evidence>
<dbReference type="InterPro" id="IPR003591">
    <property type="entry name" value="Leu-rich_rpt_typical-subtyp"/>
</dbReference>
<dbReference type="Pfam" id="PF13855">
    <property type="entry name" value="LRR_8"/>
    <property type="match status" value="1"/>
</dbReference>
<evidence type="ECO:0000256" key="3">
    <source>
        <dbReference type="ARBA" id="ARBA00022614"/>
    </source>
</evidence>
<dbReference type="PROSITE" id="PS51450">
    <property type="entry name" value="LRR"/>
    <property type="match status" value="1"/>
</dbReference>
<feature type="domain" description="Leucine-rich repeat-containing N-terminal plant-type" evidence="11">
    <location>
        <begin position="32"/>
        <end position="69"/>
    </location>
</feature>
<evidence type="ECO:0000256" key="4">
    <source>
        <dbReference type="ARBA" id="ARBA00022692"/>
    </source>
</evidence>
<keyword evidence="3" id="KW-0433">Leucine-rich repeat</keyword>
<gene>
    <name evidence="12" type="ORF">POM88_007582</name>
</gene>
<evidence type="ECO:0000256" key="7">
    <source>
        <dbReference type="ARBA" id="ARBA00022989"/>
    </source>
</evidence>
<evidence type="ECO:0000256" key="10">
    <source>
        <dbReference type="SAM" id="SignalP"/>
    </source>
</evidence>
<dbReference type="InterPro" id="IPR051848">
    <property type="entry name" value="PGIP"/>
</dbReference>
<dbReference type="SUPFAM" id="SSF52058">
    <property type="entry name" value="L domain-like"/>
    <property type="match status" value="1"/>
</dbReference>
<keyword evidence="6" id="KW-0677">Repeat</keyword>
<dbReference type="Proteomes" id="UP001237642">
    <property type="component" value="Unassembled WGS sequence"/>
</dbReference>
<protein>
    <submittedName>
        <fullName evidence="12">Polygalacturonase-inhibiting protein 4</fullName>
    </submittedName>
</protein>
<reference evidence="12" key="1">
    <citation type="submission" date="2023-02" db="EMBL/GenBank/DDBJ databases">
        <title>Genome of toxic invasive species Heracleum sosnowskyi carries increased number of genes despite the absence of recent whole-genome duplications.</title>
        <authorList>
            <person name="Schelkunov M."/>
            <person name="Shtratnikova V."/>
            <person name="Makarenko M."/>
            <person name="Klepikova A."/>
            <person name="Omelchenko D."/>
            <person name="Novikova G."/>
            <person name="Obukhova E."/>
            <person name="Bogdanov V."/>
            <person name="Penin A."/>
            <person name="Logacheva M."/>
        </authorList>
    </citation>
    <scope>NUCLEOTIDE SEQUENCE</scope>
    <source>
        <strain evidence="12">Hsosn_3</strain>
        <tissue evidence="12">Leaf</tissue>
    </source>
</reference>
<keyword evidence="7" id="KW-1133">Transmembrane helix</keyword>
<organism evidence="12 13">
    <name type="scientific">Heracleum sosnowskyi</name>
    <dbReference type="NCBI Taxonomy" id="360622"/>
    <lineage>
        <taxon>Eukaryota</taxon>
        <taxon>Viridiplantae</taxon>
        <taxon>Streptophyta</taxon>
        <taxon>Embryophyta</taxon>
        <taxon>Tracheophyta</taxon>
        <taxon>Spermatophyta</taxon>
        <taxon>Magnoliopsida</taxon>
        <taxon>eudicotyledons</taxon>
        <taxon>Gunneridae</taxon>
        <taxon>Pentapetalae</taxon>
        <taxon>asterids</taxon>
        <taxon>campanulids</taxon>
        <taxon>Apiales</taxon>
        <taxon>Apiaceae</taxon>
        <taxon>Apioideae</taxon>
        <taxon>apioid superclade</taxon>
        <taxon>Tordylieae</taxon>
        <taxon>Tordyliinae</taxon>
        <taxon>Heracleum</taxon>
    </lineage>
</organism>
<feature type="signal peptide" evidence="10">
    <location>
        <begin position="1"/>
        <end position="27"/>
    </location>
</feature>
<dbReference type="PRINTS" id="PR00019">
    <property type="entry name" value="LEURICHRPT"/>
</dbReference>
<dbReference type="Pfam" id="PF08263">
    <property type="entry name" value="LRRNT_2"/>
    <property type="match status" value="1"/>
</dbReference>
<evidence type="ECO:0000256" key="6">
    <source>
        <dbReference type="ARBA" id="ARBA00022737"/>
    </source>
</evidence>
<proteinExistence type="inferred from homology"/>
<dbReference type="GO" id="GO:0006952">
    <property type="term" value="P:defense response"/>
    <property type="evidence" value="ECO:0007669"/>
    <property type="project" value="UniProtKB-ARBA"/>
</dbReference>
<dbReference type="SMART" id="SM00369">
    <property type="entry name" value="LRR_TYP"/>
    <property type="match status" value="4"/>
</dbReference>
<feature type="chain" id="PRO_5041969773" evidence="10">
    <location>
        <begin position="28"/>
        <end position="330"/>
    </location>
</feature>
<evidence type="ECO:0000256" key="1">
    <source>
        <dbReference type="ARBA" id="ARBA00004196"/>
    </source>
</evidence>
<dbReference type="AlphaFoldDB" id="A0AAD8J502"/>
<dbReference type="Gene3D" id="3.80.10.10">
    <property type="entry name" value="Ribonuclease Inhibitor"/>
    <property type="match status" value="1"/>
</dbReference>
<dbReference type="Pfam" id="PF00560">
    <property type="entry name" value="LRR_1"/>
    <property type="match status" value="1"/>
</dbReference>
<accession>A0AAD8J502</accession>
<name>A0AAD8J502_9APIA</name>
<comment type="similarity">
    <text evidence="9">Belongs to the polygalacturonase-inhibiting protein family.</text>
</comment>